<proteinExistence type="predicted"/>
<organism evidence="1 2">
    <name type="scientific">Dermatophagoides pteronyssinus</name>
    <name type="common">European house dust mite</name>
    <dbReference type="NCBI Taxonomy" id="6956"/>
    <lineage>
        <taxon>Eukaryota</taxon>
        <taxon>Metazoa</taxon>
        <taxon>Ecdysozoa</taxon>
        <taxon>Arthropoda</taxon>
        <taxon>Chelicerata</taxon>
        <taxon>Arachnida</taxon>
        <taxon>Acari</taxon>
        <taxon>Acariformes</taxon>
        <taxon>Sarcoptiformes</taxon>
        <taxon>Astigmata</taxon>
        <taxon>Psoroptidia</taxon>
        <taxon>Analgoidea</taxon>
        <taxon>Pyroglyphidae</taxon>
        <taxon>Dermatophagoidinae</taxon>
        <taxon>Dermatophagoides</taxon>
    </lineage>
</organism>
<gene>
    <name evidence="2" type="primary">LOC113796932</name>
</gene>
<evidence type="ECO:0000313" key="2">
    <source>
        <dbReference type="RefSeq" id="XP_027203028.1"/>
    </source>
</evidence>
<dbReference type="OrthoDB" id="10407634at2759"/>
<reference evidence="2" key="1">
    <citation type="submission" date="2025-08" db="UniProtKB">
        <authorList>
            <consortium name="RefSeq"/>
        </authorList>
    </citation>
    <scope>IDENTIFICATION</scope>
    <source>
        <strain evidence="2">Airmid</strain>
    </source>
</reference>
<dbReference type="KEGG" id="dpte:113796932"/>
<dbReference type="AlphaFoldDB" id="A0A6P6YC72"/>
<evidence type="ECO:0000313" key="1">
    <source>
        <dbReference type="Proteomes" id="UP000515146"/>
    </source>
</evidence>
<dbReference type="Proteomes" id="UP000515146">
    <property type="component" value="Unplaced"/>
</dbReference>
<dbReference type="RefSeq" id="XP_027203028.1">
    <property type="nucleotide sequence ID" value="XM_027347227.1"/>
</dbReference>
<accession>A0A6P6YC72</accession>
<sequence length="322" mass="38889">MCNRIRYQIINLYINVCGIDVGEQYVRMMSKETLNNRLGLLANFEKQVKKLHLFDDHQDDKYLDLEWKKWFKFSNEMCIKLRIYCVDRFDNELSNEMRNELKQILNIPNDWNKENNQSTKQIDQFIQMIKTLQELWYVVESVHETIMKNGCHDYFIWLCGEFSKILIFHNNATSAKDSFTFVHLFSTKCRIVFFDFCREGIYQGYNDNVRMINSELITKLCRSDFLPKNLIFVCCKYLLKLKKKIHIKCFIRIIQWFDLKLFIHFLMKTYTNESKQKYIRSIFDDIDHIIESKHQSPSNHQLSTKMISTLKQILELKKKLEV</sequence>
<name>A0A6P6YC72_DERPT</name>
<protein>
    <submittedName>
        <fullName evidence="2">Uncharacterized protein LOC113796932</fullName>
    </submittedName>
</protein>
<dbReference type="InParanoid" id="A0A6P6YC72"/>
<keyword evidence="1" id="KW-1185">Reference proteome</keyword>